<proteinExistence type="predicted"/>
<accession>A0ACB8ZRW7</accession>
<dbReference type="EMBL" id="CM042016">
    <property type="protein sequence ID" value="KAI3700562.1"/>
    <property type="molecule type" value="Genomic_DNA"/>
</dbReference>
<keyword evidence="2" id="KW-1185">Reference proteome</keyword>
<evidence type="ECO:0000313" key="2">
    <source>
        <dbReference type="Proteomes" id="UP001055811"/>
    </source>
</evidence>
<reference evidence="1 2" key="2">
    <citation type="journal article" date="2022" name="Mol. Ecol. Resour.">
        <title>The genomes of chicory, endive, great burdock and yacon provide insights into Asteraceae paleo-polyploidization history and plant inulin production.</title>
        <authorList>
            <person name="Fan W."/>
            <person name="Wang S."/>
            <person name="Wang H."/>
            <person name="Wang A."/>
            <person name="Jiang F."/>
            <person name="Liu H."/>
            <person name="Zhao H."/>
            <person name="Xu D."/>
            <person name="Zhang Y."/>
        </authorList>
    </citation>
    <scope>NUCLEOTIDE SEQUENCE [LARGE SCALE GENOMIC DNA]</scope>
    <source>
        <strain evidence="2">cv. Punajuju</strain>
        <tissue evidence="1">Leaves</tissue>
    </source>
</reference>
<name>A0ACB8ZRW7_CICIN</name>
<sequence>MAMLPGQLPGQASMPVPVLDAAFSHPALHGSGDCPVTRDGSQQEELMVEGGTITISSVYSQGLLNSLMEALQNSGVDLTQATISVEVDLGKRANRTNVQNYCLIFVQSGGEIAILYPFFIFLQLVFLEPGEDRNVFKVLAYKRDAPLYLEWAPDDILSEDPNFINDEEESCVVCEHETEQVLLEQELEGK</sequence>
<gene>
    <name evidence="1" type="ORF">L2E82_45195</name>
</gene>
<reference evidence="2" key="1">
    <citation type="journal article" date="2022" name="Mol. Ecol. Resour.">
        <title>The genomes of chicory, endive, great burdock and yacon provide insights into Asteraceae palaeo-polyploidization history and plant inulin production.</title>
        <authorList>
            <person name="Fan W."/>
            <person name="Wang S."/>
            <person name="Wang H."/>
            <person name="Wang A."/>
            <person name="Jiang F."/>
            <person name="Liu H."/>
            <person name="Zhao H."/>
            <person name="Xu D."/>
            <person name="Zhang Y."/>
        </authorList>
    </citation>
    <scope>NUCLEOTIDE SEQUENCE [LARGE SCALE GENOMIC DNA]</scope>
    <source>
        <strain evidence="2">cv. Punajuju</strain>
    </source>
</reference>
<protein>
    <submittedName>
        <fullName evidence="1">Uncharacterized protein</fullName>
    </submittedName>
</protein>
<evidence type="ECO:0000313" key="1">
    <source>
        <dbReference type="EMBL" id="KAI3700562.1"/>
    </source>
</evidence>
<organism evidence="1 2">
    <name type="scientific">Cichorium intybus</name>
    <name type="common">Chicory</name>
    <dbReference type="NCBI Taxonomy" id="13427"/>
    <lineage>
        <taxon>Eukaryota</taxon>
        <taxon>Viridiplantae</taxon>
        <taxon>Streptophyta</taxon>
        <taxon>Embryophyta</taxon>
        <taxon>Tracheophyta</taxon>
        <taxon>Spermatophyta</taxon>
        <taxon>Magnoliopsida</taxon>
        <taxon>eudicotyledons</taxon>
        <taxon>Gunneridae</taxon>
        <taxon>Pentapetalae</taxon>
        <taxon>asterids</taxon>
        <taxon>campanulids</taxon>
        <taxon>Asterales</taxon>
        <taxon>Asteraceae</taxon>
        <taxon>Cichorioideae</taxon>
        <taxon>Cichorieae</taxon>
        <taxon>Cichoriinae</taxon>
        <taxon>Cichorium</taxon>
    </lineage>
</organism>
<dbReference type="Proteomes" id="UP001055811">
    <property type="component" value="Linkage Group LG08"/>
</dbReference>
<comment type="caution">
    <text evidence="1">The sequence shown here is derived from an EMBL/GenBank/DDBJ whole genome shotgun (WGS) entry which is preliminary data.</text>
</comment>